<organism evidence="4 5">
    <name type="scientific">Eucalyptus globulus</name>
    <name type="common">Tasmanian blue gum</name>
    <dbReference type="NCBI Taxonomy" id="34317"/>
    <lineage>
        <taxon>Eukaryota</taxon>
        <taxon>Viridiplantae</taxon>
        <taxon>Streptophyta</taxon>
        <taxon>Embryophyta</taxon>
        <taxon>Tracheophyta</taxon>
        <taxon>Spermatophyta</taxon>
        <taxon>Magnoliopsida</taxon>
        <taxon>eudicotyledons</taxon>
        <taxon>Gunneridae</taxon>
        <taxon>Pentapetalae</taxon>
        <taxon>rosids</taxon>
        <taxon>malvids</taxon>
        <taxon>Myrtales</taxon>
        <taxon>Myrtaceae</taxon>
        <taxon>Myrtoideae</taxon>
        <taxon>Eucalypteae</taxon>
        <taxon>Eucalyptus</taxon>
    </lineage>
</organism>
<evidence type="ECO:0000313" key="5">
    <source>
        <dbReference type="Proteomes" id="UP001634007"/>
    </source>
</evidence>
<dbReference type="PANTHER" id="PTHR45647">
    <property type="entry name" value="OS02G0152300 PROTEIN"/>
    <property type="match status" value="1"/>
</dbReference>
<keyword evidence="5" id="KW-1185">Reference proteome</keyword>
<comment type="caution">
    <text evidence="4">The sequence shown here is derived from an EMBL/GenBank/DDBJ whole genome shotgun (WGS) entry which is preliminary data.</text>
</comment>
<dbReference type="Proteomes" id="UP001634007">
    <property type="component" value="Unassembled WGS sequence"/>
</dbReference>
<evidence type="ECO:0000313" key="4">
    <source>
        <dbReference type="EMBL" id="KAL3737631.1"/>
    </source>
</evidence>
<keyword evidence="3" id="KW-0833">Ubl conjugation pathway</keyword>
<dbReference type="InterPro" id="IPR051348">
    <property type="entry name" value="U-box_ubiquitin_ligases"/>
</dbReference>
<protein>
    <recommendedName>
        <fullName evidence="2">RING-type E3 ubiquitin transferase</fullName>
        <ecNumber evidence="2">2.3.2.27</ecNumber>
    </recommendedName>
</protein>
<evidence type="ECO:0000256" key="3">
    <source>
        <dbReference type="ARBA" id="ARBA00022786"/>
    </source>
</evidence>
<sequence>MDPEFLVEGKLTIKSDVYFFRIILVELLTRRLTFGIAKSVRKAIREGTLEAILDPLAGKWPYMLAKELTHLALECCKMSRSKRPYLWSDRVIRCFNLSELPVDKPRRPNTWELSNIYVVYVYFELQVN</sequence>
<evidence type="ECO:0000256" key="1">
    <source>
        <dbReference type="ARBA" id="ARBA00000900"/>
    </source>
</evidence>
<dbReference type="Gene3D" id="1.10.510.10">
    <property type="entry name" value="Transferase(Phosphotransferase) domain 1"/>
    <property type="match status" value="1"/>
</dbReference>
<reference evidence="4 5" key="1">
    <citation type="submission" date="2024-11" db="EMBL/GenBank/DDBJ databases">
        <title>Chromosome-level genome assembly of Eucalyptus globulus Labill. provides insights into its genome evolution.</title>
        <authorList>
            <person name="Li X."/>
        </authorList>
    </citation>
    <scope>NUCLEOTIDE SEQUENCE [LARGE SCALE GENOMIC DNA]</scope>
    <source>
        <strain evidence="4">CL2024</strain>
        <tissue evidence="4">Fresh tender leaves</tissue>
    </source>
</reference>
<proteinExistence type="predicted"/>
<comment type="catalytic activity">
    <reaction evidence="1">
        <text>S-ubiquitinyl-[E2 ubiquitin-conjugating enzyme]-L-cysteine + [acceptor protein]-L-lysine = [E2 ubiquitin-conjugating enzyme]-L-cysteine + N(6)-ubiquitinyl-[acceptor protein]-L-lysine.</text>
        <dbReference type="EC" id="2.3.2.27"/>
    </reaction>
</comment>
<dbReference type="AlphaFoldDB" id="A0ABD3KI62"/>
<dbReference type="SUPFAM" id="SSF56112">
    <property type="entry name" value="Protein kinase-like (PK-like)"/>
    <property type="match status" value="1"/>
</dbReference>
<dbReference type="GO" id="GO:0061630">
    <property type="term" value="F:ubiquitin protein ligase activity"/>
    <property type="evidence" value="ECO:0007669"/>
    <property type="project" value="UniProtKB-EC"/>
</dbReference>
<dbReference type="InterPro" id="IPR011009">
    <property type="entry name" value="Kinase-like_dom_sf"/>
</dbReference>
<evidence type="ECO:0000256" key="2">
    <source>
        <dbReference type="ARBA" id="ARBA00012483"/>
    </source>
</evidence>
<accession>A0ABD3KI62</accession>
<name>A0ABD3KI62_EUCGL</name>
<dbReference type="EMBL" id="JBJKBG010000005">
    <property type="protein sequence ID" value="KAL3737631.1"/>
    <property type="molecule type" value="Genomic_DNA"/>
</dbReference>
<gene>
    <name evidence="4" type="ORF">ACJRO7_019204</name>
</gene>
<dbReference type="EC" id="2.3.2.27" evidence="2"/>
<dbReference type="PANTHER" id="PTHR45647:SF100">
    <property type="entry name" value="U-BOX DOMAIN-CONTAINING PROTEIN 33"/>
    <property type="match status" value="1"/>
</dbReference>